<name>A0A1V9X394_9ACAR</name>
<dbReference type="EMBL" id="MNPL01026190">
    <property type="protein sequence ID" value="OQR68090.1"/>
    <property type="molecule type" value="Genomic_DNA"/>
</dbReference>
<feature type="region of interest" description="Disordered" evidence="1">
    <location>
        <begin position="330"/>
        <end position="357"/>
    </location>
</feature>
<evidence type="ECO:0000313" key="3">
    <source>
        <dbReference type="EMBL" id="OQR68090.1"/>
    </source>
</evidence>
<proteinExistence type="predicted"/>
<keyword evidence="2" id="KW-0812">Transmembrane</keyword>
<accession>A0A1V9X394</accession>
<dbReference type="OrthoDB" id="6513715at2759"/>
<feature type="region of interest" description="Disordered" evidence="1">
    <location>
        <begin position="403"/>
        <end position="486"/>
    </location>
</feature>
<dbReference type="Proteomes" id="UP000192247">
    <property type="component" value="Unassembled WGS sequence"/>
</dbReference>
<dbReference type="InParanoid" id="A0A1V9X394"/>
<protein>
    <submittedName>
        <fullName evidence="3">Uncharacterized protein</fullName>
    </submittedName>
</protein>
<evidence type="ECO:0000256" key="2">
    <source>
        <dbReference type="SAM" id="Phobius"/>
    </source>
</evidence>
<keyword evidence="2" id="KW-1133">Transmembrane helix</keyword>
<reference evidence="3 4" key="1">
    <citation type="journal article" date="2017" name="Gigascience">
        <title>Draft genome of the honey bee ectoparasitic mite, Tropilaelaps mercedesae, is shaped by the parasitic life history.</title>
        <authorList>
            <person name="Dong X."/>
            <person name="Armstrong S.D."/>
            <person name="Xia D."/>
            <person name="Makepeace B.L."/>
            <person name="Darby A.C."/>
            <person name="Kadowaki T."/>
        </authorList>
    </citation>
    <scope>NUCLEOTIDE SEQUENCE [LARGE SCALE GENOMIC DNA]</scope>
    <source>
        <strain evidence="3">Wuxi-XJTLU</strain>
    </source>
</reference>
<feature type="transmembrane region" description="Helical" evidence="2">
    <location>
        <begin position="258"/>
        <end position="276"/>
    </location>
</feature>
<evidence type="ECO:0000313" key="4">
    <source>
        <dbReference type="Proteomes" id="UP000192247"/>
    </source>
</evidence>
<dbReference type="AlphaFoldDB" id="A0A1V9X394"/>
<evidence type="ECO:0000256" key="1">
    <source>
        <dbReference type="SAM" id="MobiDB-lite"/>
    </source>
</evidence>
<feature type="compositionally biased region" description="Low complexity" evidence="1">
    <location>
        <begin position="419"/>
        <end position="461"/>
    </location>
</feature>
<comment type="caution">
    <text evidence="3">The sequence shown here is derived from an EMBL/GenBank/DDBJ whole genome shotgun (WGS) entry which is preliminary data.</text>
</comment>
<feature type="transmembrane region" description="Helical" evidence="2">
    <location>
        <begin position="223"/>
        <end position="246"/>
    </location>
</feature>
<feature type="compositionally biased region" description="Low complexity" evidence="1">
    <location>
        <begin position="117"/>
        <end position="129"/>
    </location>
</feature>
<keyword evidence="2" id="KW-0472">Membrane</keyword>
<feature type="compositionally biased region" description="Pro residues" evidence="1">
    <location>
        <begin position="477"/>
        <end position="486"/>
    </location>
</feature>
<keyword evidence="4" id="KW-1185">Reference proteome</keyword>
<organism evidence="3 4">
    <name type="scientific">Tropilaelaps mercedesae</name>
    <dbReference type="NCBI Taxonomy" id="418985"/>
    <lineage>
        <taxon>Eukaryota</taxon>
        <taxon>Metazoa</taxon>
        <taxon>Ecdysozoa</taxon>
        <taxon>Arthropoda</taxon>
        <taxon>Chelicerata</taxon>
        <taxon>Arachnida</taxon>
        <taxon>Acari</taxon>
        <taxon>Parasitiformes</taxon>
        <taxon>Mesostigmata</taxon>
        <taxon>Gamasina</taxon>
        <taxon>Dermanyssoidea</taxon>
        <taxon>Laelapidae</taxon>
        <taxon>Tropilaelaps</taxon>
    </lineage>
</organism>
<feature type="transmembrane region" description="Helical" evidence="2">
    <location>
        <begin position="288"/>
        <end position="307"/>
    </location>
</feature>
<gene>
    <name evidence="3" type="ORF">BIW11_13128</name>
</gene>
<sequence>MKPIAPMMSAQHPYQVQVPGSTGPQLHMAGPLPTTGYPGYPYYPSTMPPPQQFMQPNVLASQFPPMQPHAVPQVSTPTQIPAPIQYALSLTSSFPLQQMAAPFQPGIAPPPLTPQSQTAPGAPQQLAPAPGGPPPPPPPSQTGSGAPTPRPPSAVDSERPQSASGHHHQGPPQNVQDDPFDDQYDHRCSLCIAAWGFSFLCGLTGAAGTLFVQQGHTVSFKTLGFVLLSVSILLFLSTFLFLPASSKYSNKMPVHRQCLPFLLAVIASGEICWVVYLINEGGSEGKGILVALAAFLALFWLALWKIMCLRCCCHRRRICAQKKMQARLEQQQISSKRRSGSKRRASADPEEFETDFHHVNTQVRETLRNRFNESILQQSIIQSAAPSVAIGGEGPTLAIVAAGPQSQGSHAPSAPPADTPATSHGSNNTGTLTTFGGTQSGPSAAVSSGAASGQTASGPTGNQVHDPPPYDAVYRRTPPPPYSTLV</sequence>
<feature type="transmembrane region" description="Helical" evidence="2">
    <location>
        <begin position="190"/>
        <end position="211"/>
    </location>
</feature>
<feature type="compositionally biased region" description="Basic residues" evidence="1">
    <location>
        <begin position="335"/>
        <end position="344"/>
    </location>
</feature>
<feature type="compositionally biased region" description="Pro residues" evidence="1">
    <location>
        <begin position="130"/>
        <end position="140"/>
    </location>
</feature>
<feature type="region of interest" description="Disordered" evidence="1">
    <location>
        <begin position="101"/>
        <end position="180"/>
    </location>
</feature>